<feature type="compositionally biased region" description="Basic and acidic residues" evidence="1">
    <location>
        <begin position="105"/>
        <end position="136"/>
    </location>
</feature>
<dbReference type="EnsemblPlants" id="OGLUM07G23480.1">
    <property type="protein sequence ID" value="OGLUM07G23480.1"/>
    <property type="gene ID" value="OGLUM07G23480"/>
</dbReference>
<feature type="region of interest" description="Disordered" evidence="1">
    <location>
        <begin position="1"/>
        <end position="136"/>
    </location>
</feature>
<reference evidence="2" key="1">
    <citation type="submission" date="2015-04" db="UniProtKB">
        <authorList>
            <consortium name="EnsemblPlants"/>
        </authorList>
    </citation>
    <scope>IDENTIFICATION</scope>
</reference>
<name>A0A0E0AN62_9ORYZ</name>
<sequence>MADRVHPMPAPPLPSSSPPPGHDAATAAAATGTTPLHPSFRGAPPPSPSTYIIQIPKDQVLRVPPPDRAARKPPPAPPRVLCRLQRVPPPGPPRRRPVARVPPGAEERDGVLDGVDRRRRELHGGVEEAARSARCP</sequence>
<evidence type="ECO:0000313" key="3">
    <source>
        <dbReference type="Proteomes" id="UP000026961"/>
    </source>
</evidence>
<keyword evidence="3" id="KW-1185">Reference proteome</keyword>
<dbReference type="AlphaFoldDB" id="A0A0E0AN62"/>
<dbReference type="HOGENOM" id="CLU_1878669_0_0_1"/>
<organism evidence="2">
    <name type="scientific">Oryza glumipatula</name>
    <dbReference type="NCBI Taxonomy" id="40148"/>
    <lineage>
        <taxon>Eukaryota</taxon>
        <taxon>Viridiplantae</taxon>
        <taxon>Streptophyta</taxon>
        <taxon>Embryophyta</taxon>
        <taxon>Tracheophyta</taxon>
        <taxon>Spermatophyta</taxon>
        <taxon>Magnoliopsida</taxon>
        <taxon>Liliopsida</taxon>
        <taxon>Poales</taxon>
        <taxon>Poaceae</taxon>
        <taxon>BOP clade</taxon>
        <taxon>Oryzoideae</taxon>
        <taxon>Oryzeae</taxon>
        <taxon>Oryzinae</taxon>
        <taxon>Oryza</taxon>
    </lineage>
</organism>
<accession>A0A0E0AN62</accession>
<reference evidence="2" key="2">
    <citation type="submission" date="2018-05" db="EMBL/GenBank/DDBJ databases">
        <title>OgluRS3 (Oryza glumaepatula Reference Sequence Version 3).</title>
        <authorList>
            <person name="Zhang J."/>
            <person name="Kudrna D."/>
            <person name="Lee S."/>
            <person name="Talag J."/>
            <person name="Welchert J."/>
            <person name="Wing R.A."/>
        </authorList>
    </citation>
    <scope>NUCLEOTIDE SEQUENCE [LARGE SCALE GENOMIC DNA]</scope>
</reference>
<feature type="compositionally biased region" description="Pro residues" evidence="1">
    <location>
        <begin position="63"/>
        <end position="78"/>
    </location>
</feature>
<proteinExistence type="predicted"/>
<feature type="compositionally biased region" description="Low complexity" evidence="1">
    <location>
        <begin position="24"/>
        <end position="34"/>
    </location>
</feature>
<evidence type="ECO:0000256" key="1">
    <source>
        <dbReference type="SAM" id="MobiDB-lite"/>
    </source>
</evidence>
<feature type="compositionally biased region" description="Pro residues" evidence="1">
    <location>
        <begin position="8"/>
        <end position="21"/>
    </location>
</feature>
<evidence type="ECO:0000313" key="2">
    <source>
        <dbReference type="EnsemblPlants" id="OGLUM07G23480.1"/>
    </source>
</evidence>
<protein>
    <submittedName>
        <fullName evidence="2">Uncharacterized protein</fullName>
    </submittedName>
</protein>
<dbReference type="Proteomes" id="UP000026961">
    <property type="component" value="Chromosome 7"/>
</dbReference>
<dbReference type="Gramene" id="OGLUM07G23480.1">
    <property type="protein sequence ID" value="OGLUM07G23480.1"/>
    <property type="gene ID" value="OGLUM07G23480"/>
</dbReference>